<reference evidence="1" key="2">
    <citation type="submission" date="2020-09" db="EMBL/GenBank/DDBJ databases">
        <authorList>
            <person name="Sun Q."/>
            <person name="Zhou Y."/>
        </authorList>
    </citation>
    <scope>NUCLEOTIDE SEQUENCE</scope>
    <source>
        <strain evidence="1">CGMCC 4.7299</strain>
    </source>
</reference>
<reference evidence="1" key="1">
    <citation type="journal article" date="2014" name="Int. J. Syst. Evol. Microbiol.">
        <title>Complete genome sequence of Corynebacterium casei LMG S-19264T (=DSM 44701T), isolated from a smear-ripened cheese.</title>
        <authorList>
            <consortium name="US DOE Joint Genome Institute (JGI-PGF)"/>
            <person name="Walter F."/>
            <person name="Albersmeier A."/>
            <person name="Kalinowski J."/>
            <person name="Ruckert C."/>
        </authorList>
    </citation>
    <scope>NUCLEOTIDE SEQUENCE</scope>
    <source>
        <strain evidence="1">CGMCC 4.7299</strain>
    </source>
</reference>
<sequence length="93" mass="9825">MVAVPQLCLAAAYSEAPDPDRVDVLAAHEQVWIVPAPSWRELGTAQALFGSADVASAARAATAFQVLLLTREPAWYAALANPGLVVRILGLDE</sequence>
<proteinExistence type="predicted"/>
<evidence type="ECO:0000313" key="1">
    <source>
        <dbReference type="EMBL" id="GGK79903.1"/>
    </source>
</evidence>
<dbReference type="EMBL" id="BMMX01000002">
    <property type="protein sequence ID" value="GGK79903.1"/>
    <property type="molecule type" value="Genomic_DNA"/>
</dbReference>
<organism evidence="1 2">
    <name type="scientific">Mangrovihabitans endophyticus</name>
    <dbReference type="NCBI Taxonomy" id="1751298"/>
    <lineage>
        <taxon>Bacteria</taxon>
        <taxon>Bacillati</taxon>
        <taxon>Actinomycetota</taxon>
        <taxon>Actinomycetes</taxon>
        <taxon>Micromonosporales</taxon>
        <taxon>Micromonosporaceae</taxon>
        <taxon>Mangrovihabitans</taxon>
    </lineage>
</organism>
<dbReference type="Proteomes" id="UP000656042">
    <property type="component" value="Unassembled WGS sequence"/>
</dbReference>
<accession>A0A8J3FMZ0</accession>
<evidence type="ECO:0000313" key="2">
    <source>
        <dbReference type="Proteomes" id="UP000656042"/>
    </source>
</evidence>
<protein>
    <submittedName>
        <fullName evidence="1">Uncharacterized protein</fullName>
    </submittedName>
</protein>
<name>A0A8J3FMZ0_9ACTN</name>
<gene>
    <name evidence="1" type="ORF">GCM10012284_12380</name>
</gene>
<keyword evidence="2" id="KW-1185">Reference proteome</keyword>
<dbReference type="RefSeq" id="WP_189078097.1">
    <property type="nucleotide sequence ID" value="NZ_BMMX01000002.1"/>
</dbReference>
<comment type="caution">
    <text evidence="1">The sequence shown here is derived from an EMBL/GenBank/DDBJ whole genome shotgun (WGS) entry which is preliminary data.</text>
</comment>
<dbReference type="AlphaFoldDB" id="A0A8J3FMZ0"/>